<dbReference type="GO" id="GO:0005886">
    <property type="term" value="C:plasma membrane"/>
    <property type="evidence" value="ECO:0007669"/>
    <property type="project" value="UniProtKB-SubCell"/>
</dbReference>
<feature type="topological domain" description="Cytoplasmic" evidence="14">
    <location>
        <begin position="63"/>
        <end position="68"/>
    </location>
</feature>
<dbReference type="GO" id="GO:0015035">
    <property type="term" value="F:protein-disulfide reductase activity"/>
    <property type="evidence" value="ECO:0007669"/>
    <property type="project" value="UniProtKB-UniRule"/>
</dbReference>
<keyword evidence="4 14" id="KW-1003">Cell membrane</keyword>
<dbReference type="GO" id="GO:0009055">
    <property type="term" value="F:electron transfer activity"/>
    <property type="evidence" value="ECO:0007669"/>
    <property type="project" value="UniProtKB-UniRule"/>
</dbReference>
<evidence type="ECO:0000256" key="11">
    <source>
        <dbReference type="ARBA" id="ARBA00023157"/>
    </source>
</evidence>
<evidence type="ECO:0000256" key="1">
    <source>
        <dbReference type="ARBA" id="ARBA00004429"/>
    </source>
</evidence>
<comment type="caution">
    <text evidence="16">The sequence shown here is derived from an EMBL/GenBank/DDBJ whole genome shotgun (WGS) entry which is preliminary data.</text>
</comment>
<dbReference type="SUPFAM" id="SSF158442">
    <property type="entry name" value="DsbB-like"/>
    <property type="match status" value="1"/>
</dbReference>
<evidence type="ECO:0000256" key="5">
    <source>
        <dbReference type="ARBA" id="ARBA00022519"/>
    </source>
</evidence>
<comment type="function">
    <text evidence="14">Required for disulfide bond formation in some periplasmic proteins. Acts by oxidizing the DsbA protein.</text>
</comment>
<evidence type="ECO:0000256" key="3">
    <source>
        <dbReference type="ARBA" id="ARBA00022448"/>
    </source>
</evidence>
<dbReference type="PANTHER" id="PTHR36570:SF3">
    <property type="entry name" value="DISULFIDE BOND FORMATION PROTEIN B"/>
    <property type="match status" value="1"/>
</dbReference>
<name>A0A5C8ZS80_9GAMM</name>
<dbReference type="InterPro" id="IPR023380">
    <property type="entry name" value="DsbB-like_sf"/>
</dbReference>
<dbReference type="AlphaFoldDB" id="A0A5C8ZS80"/>
<dbReference type="InterPro" id="IPR003752">
    <property type="entry name" value="DiS_bond_form_DsbB/BdbC"/>
</dbReference>
<keyword evidence="12 14" id="KW-0143">Chaperone</keyword>
<feature type="transmembrane region" description="Helical" evidence="15">
    <location>
        <begin position="7"/>
        <end position="27"/>
    </location>
</feature>
<feature type="transmembrane region" description="Helical" evidence="15">
    <location>
        <begin position="69"/>
        <end position="90"/>
    </location>
</feature>
<keyword evidence="7 14" id="KW-0249">Electron transport</keyword>
<reference evidence="16 17" key="1">
    <citation type="submission" date="2019-08" db="EMBL/GenBank/DDBJ databases">
        <title>Parahaliea maris sp. nov., isolated from the surface seawater.</title>
        <authorList>
            <person name="Liu Y."/>
        </authorList>
    </citation>
    <scope>NUCLEOTIDE SEQUENCE [LARGE SCALE GENOMIC DNA]</scope>
    <source>
        <strain evidence="16 17">S2-26</strain>
    </source>
</reference>
<dbReference type="PANTHER" id="PTHR36570">
    <property type="entry name" value="DISULFIDE BOND FORMATION PROTEIN B"/>
    <property type="match status" value="1"/>
</dbReference>
<dbReference type="InterPro" id="IPR022920">
    <property type="entry name" value="Disulphide_bond_form_DsbB"/>
</dbReference>
<keyword evidence="8 14" id="KW-1133">Transmembrane helix</keyword>
<dbReference type="Pfam" id="PF02600">
    <property type="entry name" value="DsbB"/>
    <property type="match status" value="1"/>
</dbReference>
<comment type="similarity">
    <text evidence="2 14">Belongs to the DsbB family.</text>
</comment>
<feature type="transmembrane region" description="Helical" evidence="15">
    <location>
        <begin position="144"/>
        <end position="161"/>
    </location>
</feature>
<feature type="disulfide bond" description="Redox-active" evidence="14">
    <location>
        <begin position="37"/>
        <end position="40"/>
    </location>
</feature>
<evidence type="ECO:0000256" key="8">
    <source>
        <dbReference type="ARBA" id="ARBA00022989"/>
    </source>
</evidence>
<evidence type="ECO:0000256" key="10">
    <source>
        <dbReference type="ARBA" id="ARBA00023136"/>
    </source>
</evidence>
<evidence type="ECO:0000313" key="16">
    <source>
        <dbReference type="EMBL" id="TXS90654.1"/>
    </source>
</evidence>
<evidence type="ECO:0000313" key="17">
    <source>
        <dbReference type="Proteomes" id="UP000321933"/>
    </source>
</evidence>
<organism evidence="16 17">
    <name type="scientific">Parahaliea aestuarii</name>
    <dbReference type="NCBI Taxonomy" id="1852021"/>
    <lineage>
        <taxon>Bacteria</taxon>
        <taxon>Pseudomonadati</taxon>
        <taxon>Pseudomonadota</taxon>
        <taxon>Gammaproteobacteria</taxon>
        <taxon>Cellvibrionales</taxon>
        <taxon>Halieaceae</taxon>
        <taxon>Parahaliea</taxon>
    </lineage>
</organism>
<dbReference type="Proteomes" id="UP000321933">
    <property type="component" value="Unassembled WGS sequence"/>
</dbReference>
<keyword evidence="6 14" id="KW-0812">Transmembrane</keyword>
<evidence type="ECO:0000256" key="13">
    <source>
        <dbReference type="ARBA" id="ARBA00023284"/>
    </source>
</evidence>
<keyword evidence="11 14" id="KW-1015">Disulfide bond</keyword>
<evidence type="ECO:0000256" key="12">
    <source>
        <dbReference type="ARBA" id="ARBA00023186"/>
    </source>
</evidence>
<dbReference type="GO" id="GO:0006457">
    <property type="term" value="P:protein folding"/>
    <property type="evidence" value="ECO:0007669"/>
    <property type="project" value="InterPro"/>
</dbReference>
<evidence type="ECO:0000256" key="2">
    <source>
        <dbReference type="ARBA" id="ARBA00008823"/>
    </source>
</evidence>
<feature type="topological domain" description="Cytoplasmic" evidence="14">
    <location>
        <begin position="1"/>
        <end position="9"/>
    </location>
</feature>
<protein>
    <recommendedName>
        <fullName evidence="14">Disulfide bond formation protein B</fullName>
    </recommendedName>
    <alternativeName>
        <fullName evidence="14">Disulfide oxidoreductase</fullName>
    </alternativeName>
</protein>
<gene>
    <name evidence="14" type="primary">dsbB</name>
    <name evidence="16" type="ORF">FVW59_14345</name>
</gene>
<evidence type="ECO:0000256" key="14">
    <source>
        <dbReference type="HAMAP-Rule" id="MF_00286"/>
    </source>
</evidence>
<feature type="topological domain" description="Periplasmic" evidence="14">
    <location>
        <begin position="28"/>
        <end position="45"/>
    </location>
</feature>
<accession>A0A5C8ZS80</accession>
<evidence type="ECO:0000256" key="15">
    <source>
        <dbReference type="SAM" id="Phobius"/>
    </source>
</evidence>
<feature type="topological domain" description="Cytoplasmic" evidence="14">
    <location>
        <begin position="163"/>
        <end position="167"/>
    </location>
</feature>
<dbReference type="HAMAP" id="MF_00286">
    <property type="entry name" value="DsbB"/>
    <property type="match status" value="1"/>
</dbReference>
<dbReference type="Gene3D" id="1.20.1550.10">
    <property type="entry name" value="DsbB-like"/>
    <property type="match status" value="1"/>
</dbReference>
<keyword evidence="3 14" id="KW-0813">Transport</keyword>
<comment type="subcellular location">
    <subcellularLocation>
        <location evidence="1">Cell inner membrane</location>
        <topology evidence="1">Multi-pass membrane protein</topology>
    </subcellularLocation>
    <subcellularLocation>
        <location evidence="14">Cell membrane</location>
        <topology evidence="14">Multi-pass membrane protein</topology>
    </subcellularLocation>
</comment>
<comment type="caution">
    <text evidence="14">Lacks conserved residue(s) required for the propagation of feature annotation.</text>
</comment>
<feature type="transmembrane region" description="Helical" evidence="15">
    <location>
        <begin position="33"/>
        <end position="57"/>
    </location>
</feature>
<dbReference type="OrthoDB" id="3711263at2"/>
<evidence type="ECO:0000256" key="6">
    <source>
        <dbReference type="ARBA" id="ARBA00022692"/>
    </source>
</evidence>
<sequence length="167" mass="18161">MQSLSPRLVFFGLAILALASMLFAYYYLQQHLGLAPCPLCMTQRVAVVAGGLFALLAALHNPPGWGRRLYAGLCVLAAAFGTAVAGRHVWLQHLPEDQVPACGPSLEYMLETLPFAETVSMVLMGDGNCAETQWTFLGLSIPEQTLLLFLAILLVSLWQLFRARPAA</sequence>
<dbReference type="InterPro" id="IPR050183">
    <property type="entry name" value="DsbB"/>
</dbReference>
<keyword evidence="13 14" id="KW-0676">Redox-active center</keyword>
<keyword evidence="9 14" id="KW-0560">Oxidoreductase</keyword>
<keyword evidence="10 14" id="KW-0472">Membrane</keyword>
<proteinExistence type="inferred from homology"/>
<evidence type="ECO:0000256" key="9">
    <source>
        <dbReference type="ARBA" id="ARBA00023002"/>
    </source>
</evidence>
<keyword evidence="17" id="KW-1185">Reference proteome</keyword>
<evidence type="ECO:0000256" key="4">
    <source>
        <dbReference type="ARBA" id="ARBA00022475"/>
    </source>
</evidence>
<keyword evidence="5" id="KW-0997">Cell inner membrane</keyword>
<evidence type="ECO:0000256" key="7">
    <source>
        <dbReference type="ARBA" id="ARBA00022982"/>
    </source>
</evidence>
<dbReference type="EMBL" id="VRYZ01000006">
    <property type="protein sequence ID" value="TXS90654.1"/>
    <property type="molecule type" value="Genomic_DNA"/>
</dbReference>